<evidence type="ECO:0000313" key="1">
    <source>
        <dbReference type="EMBL" id="KAI3733797.1"/>
    </source>
</evidence>
<comment type="caution">
    <text evidence="1">The sequence shown here is derived from an EMBL/GenBank/DDBJ whole genome shotgun (WGS) entry which is preliminary data.</text>
</comment>
<dbReference type="EMBL" id="CM042050">
    <property type="protein sequence ID" value="KAI3733797.1"/>
    <property type="molecule type" value="Genomic_DNA"/>
</dbReference>
<evidence type="ECO:0000313" key="2">
    <source>
        <dbReference type="Proteomes" id="UP001055879"/>
    </source>
</evidence>
<keyword evidence="2" id="KW-1185">Reference proteome</keyword>
<gene>
    <name evidence="1" type="ORF">L6452_13253</name>
</gene>
<sequence length="105" mass="11288">MNLRSANTNRNSPTAPTVPIAILLPPQQVLESTTSSAILLRKQPASQQLAKPADDREKTATPSVPLLAAEIESNSHGPSSLVTPFCDRELPKTEVRRRPKKAPAA</sequence>
<reference evidence="2" key="1">
    <citation type="journal article" date="2022" name="Mol. Ecol. Resour.">
        <title>The genomes of chicory, endive, great burdock and yacon provide insights into Asteraceae palaeo-polyploidization history and plant inulin production.</title>
        <authorList>
            <person name="Fan W."/>
            <person name="Wang S."/>
            <person name="Wang H."/>
            <person name="Wang A."/>
            <person name="Jiang F."/>
            <person name="Liu H."/>
            <person name="Zhao H."/>
            <person name="Xu D."/>
            <person name="Zhang Y."/>
        </authorList>
    </citation>
    <scope>NUCLEOTIDE SEQUENCE [LARGE SCALE GENOMIC DNA]</scope>
    <source>
        <strain evidence="2">cv. Niubang</strain>
    </source>
</reference>
<name>A0ACB9CI24_ARCLA</name>
<reference evidence="1 2" key="2">
    <citation type="journal article" date="2022" name="Mol. Ecol. Resour.">
        <title>The genomes of chicory, endive, great burdock and yacon provide insights into Asteraceae paleo-polyploidization history and plant inulin production.</title>
        <authorList>
            <person name="Fan W."/>
            <person name="Wang S."/>
            <person name="Wang H."/>
            <person name="Wang A."/>
            <person name="Jiang F."/>
            <person name="Liu H."/>
            <person name="Zhao H."/>
            <person name="Xu D."/>
            <person name="Zhang Y."/>
        </authorList>
    </citation>
    <scope>NUCLEOTIDE SEQUENCE [LARGE SCALE GENOMIC DNA]</scope>
    <source>
        <strain evidence="2">cv. Niubang</strain>
    </source>
</reference>
<organism evidence="1 2">
    <name type="scientific">Arctium lappa</name>
    <name type="common">Greater burdock</name>
    <name type="synonym">Lappa major</name>
    <dbReference type="NCBI Taxonomy" id="4217"/>
    <lineage>
        <taxon>Eukaryota</taxon>
        <taxon>Viridiplantae</taxon>
        <taxon>Streptophyta</taxon>
        <taxon>Embryophyta</taxon>
        <taxon>Tracheophyta</taxon>
        <taxon>Spermatophyta</taxon>
        <taxon>Magnoliopsida</taxon>
        <taxon>eudicotyledons</taxon>
        <taxon>Gunneridae</taxon>
        <taxon>Pentapetalae</taxon>
        <taxon>asterids</taxon>
        <taxon>campanulids</taxon>
        <taxon>Asterales</taxon>
        <taxon>Asteraceae</taxon>
        <taxon>Carduoideae</taxon>
        <taxon>Cardueae</taxon>
        <taxon>Arctiinae</taxon>
        <taxon>Arctium</taxon>
    </lineage>
</organism>
<dbReference type="Proteomes" id="UP001055879">
    <property type="component" value="Linkage Group LG04"/>
</dbReference>
<proteinExistence type="predicted"/>
<protein>
    <submittedName>
        <fullName evidence="1">Uncharacterized protein</fullName>
    </submittedName>
</protein>
<accession>A0ACB9CI24</accession>